<dbReference type="Gramene" id="KZM95206">
    <property type="protein sequence ID" value="KZM95206"/>
    <property type="gene ID" value="DCAR_018448"/>
</dbReference>
<reference evidence="12" key="2">
    <citation type="submission" date="2022-03" db="EMBL/GenBank/DDBJ databases">
        <title>Draft title - Genomic analysis of global carrot germplasm unveils the trajectory of domestication and the origin of high carotenoid orange carrot.</title>
        <authorList>
            <person name="Iorizzo M."/>
            <person name="Ellison S."/>
            <person name="Senalik D."/>
            <person name="Macko-Podgorni A."/>
            <person name="Grzebelus D."/>
            <person name="Bostan H."/>
            <person name="Rolling W."/>
            <person name="Curaba J."/>
            <person name="Simon P."/>
        </authorList>
    </citation>
    <scope>NUCLEOTIDE SEQUENCE</scope>
    <source>
        <tissue evidence="12">Leaf</tissue>
    </source>
</reference>
<keyword evidence="13" id="KW-1185">Reference proteome</keyword>
<dbReference type="PANTHER" id="PTHR31734">
    <property type="entry name" value="AUXIN-RESPONSIVE PROTEIN IAA17"/>
    <property type="match status" value="1"/>
</dbReference>
<evidence type="ECO:0000256" key="3">
    <source>
        <dbReference type="ARBA" id="ARBA00022491"/>
    </source>
</evidence>
<dbReference type="EMBL" id="LNRQ01000005">
    <property type="protein sequence ID" value="KZM95206.1"/>
    <property type="molecule type" value="Genomic_DNA"/>
</dbReference>
<comment type="similarity">
    <text evidence="2 8">Belongs to the Aux/IAA family.</text>
</comment>
<evidence type="ECO:0000256" key="1">
    <source>
        <dbReference type="ARBA" id="ARBA00004123"/>
    </source>
</evidence>
<dbReference type="PROSITE" id="PS51745">
    <property type="entry name" value="PB1"/>
    <property type="match status" value="1"/>
</dbReference>
<reference evidence="11" key="1">
    <citation type="journal article" date="2016" name="Nat. Genet.">
        <title>A high-quality carrot genome assembly provides new insights into carotenoid accumulation and asterid genome evolution.</title>
        <authorList>
            <person name="Iorizzo M."/>
            <person name="Ellison S."/>
            <person name="Senalik D."/>
            <person name="Zeng P."/>
            <person name="Satapoomin P."/>
            <person name="Huang J."/>
            <person name="Bowman M."/>
            <person name="Iovene M."/>
            <person name="Sanseverino W."/>
            <person name="Cavagnaro P."/>
            <person name="Yildiz M."/>
            <person name="Macko-Podgorni A."/>
            <person name="Moranska E."/>
            <person name="Grzebelus E."/>
            <person name="Grzebelus D."/>
            <person name="Ashrafi H."/>
            <person name="Zheng Z."/>
            <person name="Cheng S."/>
            <person name="Spooner D."/>
            <person name="Van Deynze A."/>
            <person name="Simon P."/>
        </authorList>
    </citation>
    <scope>NUCLEOTIDE SEQUENCE [LARGE SCALE GENOMIC DNA]</scope>
    <source>
        <tissue evidence="11">Leaf</tissue>
    </source>
</reference>
<evidence type="ECO:0000313" key="12">
    <source>
        <dbReference type="EMBL" id="WOH01733.1"/>
    </source>
</evidence>
<dbReference type="KEGG" id="dcr:108220212"/>
<proteinExistence type="inferred from homology"/>
<evidence type="ECO:0000256" key="4">
    <source>
        <dbReference type="ARBA" id="ARBA00023015"/>
    </source>
</evidence>
<dbReference type="Pfam" id="PF02309">
    <property type="entry name" value="AUX_IAA"/>
    <property type="match status" value="1"/>
</dbReference>
<gene>
    <name evidence="11" type="ORF">DCAR_018448</name>
    <name evidence="12" type="ORF">DCAR_0521118</name>
</gene>
<dbReference type="SUPFAM" id="SSF54277">
    <property type="entry name" value="CAD &amp; PB1 domains"/>
    <property type="match status" value="1"/>
</dbReference>
<evidence type="ECO:0000256" key="7">
    <source>
        <dbReference type="ARBA" id="ARBA00023294"/>
    </source>
</evidence>
<dbReference type="InterPro" id="IPR033389">
    <property type="entry name" value="AUX/IAA_dom"/>
</dbReference>
<dbReference type="GO" id="GO:0005634">
    <property type="term" value="C:nucleus"/>
    <property type="evidence" value="ECO:0007669"/>
    <property type="project" value="UniProtKB-SubCell"/>
</dbReference>
<feature type="domain" description="PB1" evidence="10">
    <location>
        <begin position="138"/>
        <end position="238"/>
    </location>
</feature>
<accession>A0A161XTZ6</accession>
<dbReference type="InterPro" id="IPR053793">
    <property type="entry name" value="PB1-like"/>
</dbReference>
<dbReference type="PANTHER" id="PTHR31734:SF28">
    <property type="entry name" value="AUXIN-RESPONSIVE PROTEIN IAA13"/>
    <property type="match status" value="1"/>
</dbReference>
<feature type="region of interest" description="Disordered" evidence="9">
    <location>
        <begin position="112"/>
        <end position="131"/>
    </location>
</feature>
<keyword evidence="4 8" id="KW-0805">Transcription regulation</keyword>
<dbReference type="FunFam" id="3.10.20.90:FF:000078">
    <property type="entry name" value="Auxin-responsive protein"/>
    <property type="match status" value="1"/>
</dbReference>
<dbReference type="GO" id="GO:0009734">
    <property type="term" value="P:auxin-activated signaling pathway"/>
    <property type="evidence" value="ECO:0007669"/>
    <property type="project" value="UniProtKB-UniRule"/>
</dbReference>
<evidence type="ECO:0000313" key="11">
    <source>
        <dbReference type="EMBL" id="KZM95206.1"/>
    </source>
</evidence>
<protein>
    <recommendedName>
        <fullName evidence="8">Auxin-responsive protein</fullName>
    </recommendedName>
</protein>
<evidence type="ECO:0000256" key="2">
    <source>
        <dbReference type="ARBA" id="ARBA00006728"/>
    </source>
</evidence>
<dbReference type="STRING" id="79200.A0A161XTZ6"/>
<dbReference type="AlphaFoldDB" id="A0A161XTZ6"/>
<keyword evidence="5 8" id="KW-0804">Transcription</keyword>
<comment type="subcellular location">
    <subcellularLocation>
        <location evidence="1 8">Nucleus</location>
    </subcellularLocation>
</comment>
<dbReference type="Proteomes" id="UP000077755">
    <property type="component" value="Chromosome 5"/>
</dbReference>
<evidence type="ECO:0000313" key="13">
    <source>
        <dbReference type="Proteomes" id="UP000077755"/>
    </source>
</evidence>
<comment type="subunit">
    <text evidence="8">Homodimers and heterodimers.</text>
</comment>
<dbReference type="InterPro" id="IPR003311">
    <property type="entry name" value="AUX_IAA"/>
</dbReference>
<organism evidence="11">
    <name type="scientific">Daucus carota subsp. sativus</name>
    <name type="common">Carrot</name>
    <dbReference type="NCBI Taxonomy" id="79200"/>
    <lineage>
        <taxon>Eukaryota</taxon>
        <taxon>Viridiplantae</taxon>
        <taxon>Streptophyta</taxon>
        <taxon>Embryophyta</taxon>
        <taxon>Tracheophyta</taxon>
        <taxon>Spermatophyta</taxon>
        <taxon>Magnoliopsida</taxon>
        <taxon>eudicotyledons</taxon>
        <taxon>Gunneridae</taxon>
        <taxon>Pentapetalae</taxon>
        <taxon>asterids</taxon>
        <taxon>campanulids</taxon>
        <taxon>Apiales</taxon>
        <taxon>Apiaceae</taxon>
        <taxon>Apioideae</taxon>
        <taxon>Scandiceae</taxon>
        <taxon>Daucinae</taxon>
        <taxon>Daucus</taxon>
        <taxon>Daucus sect. Daucus</taxon>
    </lineage>
</organism>
<sequence length="256" mass="28342">MEVVSILGEMNGKMINFEETELRLGLPGNATKLKNTTTHVNSSTTNVNGKRGFVETTHVDLKLNLVCHDAEIVDQPKDIKNLLGDGGSKVSLVKPPAKAQIVGWPPVRSHRKNILSSQKTSSKNGDEEGEKISSPLGAALVKVSLDGAPYLRKVDLSIYKSYRELSDALGNMFNSFTIGKCGSQGMMDFMNERKLMDLLNSSDYVPTYEDKDGDWMLVGDVPWEMFVGSCKRLRIMKGVEAMDLAPRAMEKRKNRT</sequence>
<evidence type="ECO:0000256" key="8">
    <source>
        <dbReference type="RuleBase" id="RU004549"/>
    </source>
</evidence>
<name>A0A161XTZ6_DAUCS</name>
<dbReference type="EMBL" id="CP093347">
    <property type="protein sequence ID" value="WOH01733.1"/>
    <property type="molecule type" value="Genomic_DNA"/>
</dbReference>
<evidence type="ECO:0000256" key="9">
    <source>
        <dbReference type="SAM" id="MobiDB-lite"/>
    </source>
</evidence>
<dbReference type="GO" id="GO:0006355">
    <property type="term" value="P:regulation of DNA-templated transcription"/>
    <property type="evidence" value="ECO:0007669"/>
    <property type="project" value="InterPro"/>
</dbReference>
<comment type="function">
    <text evidence="8">Aux/IAA proteins are short-lived transcriptional factors that function as repressors of early auxin response genes at low auxin concentrations.</text>
</comment>
<dbReference type="Gene3D" id="3.10.20.90">
    <property type="entry name" value="Phosphatidylinositol 3-kinase Catalytic Subunit, Chain A, domain 1"/>
    <property type="match status" value="1"/>
</dbReference>
<keyword evidence="6 8" id="KW-0539">Nucleus</keyword>
<feature type="compositionally biased region" description="Polar residues" evidence="9">
    <location>
        <begin position="114"/>
        <end position="123"/>
    </location>
</feature>
<evidence type="ECO:0000256" key="6">
    <source>
        <dbReference type="ARBA" id="ARBA00023242"/>
    </source>
</evidence>
<evidence type="ECO:0000256" key="5">
    <source>
        <dbReference type="ARBA" id="ARBA00023163"/>
    </source>
</evidence>
<keyword evidence="7 8" id="KW-0927">Auxin signaling pathway</keyword>
<evidence type="ECO:0000259" key="10">
    <source>
        <dbReference type="PROSITE" id="PS51745"/>
    </source>
</evidence>
<keyword evidence="3 8" id="KW-0678">Repressor</keyword>
<dbReference type="OrthoDB" id="642974at2759"/>